<reference evidence="2 3" key="1">
    <citation type="submission" date="2022-06" db="EMBL/GenBank/DDBJ databases">
        <authorList>
            <person name="Sun Q."/>
        </authorList>
    </citation>
    <scope>NUCLEOTIDE SEQUENCE [LARGE SCALE GENOMIC DNA]</scope>
    <source>
        <strain evidence="2 3">S153</strain>
    </source>
</reference>
<sequence length="182" mass="21467">MLRLICIRPQLTATALTSLMLLASMTIGFAEEKRELDPSCKAVEETYLKSRGYPRYSVKMPLIREDGSYKPYMEYKVTPTQQLVWRSFDKRWVTYRRQRASLWDRFDPKFTNCKMVGEEPSPEGTLLHYKSTWSHFPHKADADLWVLKEDGMTRRVVRRYPDDGWALPEGTIEETFQYAPLE</sequence>
<proteinExistence type="predicted"/>
<keyword evidence="1" id="KW-0732">Signal</keyword>
<evidence type="ECO:0000256" key="1">
    <source>
        <dbReference type="SAM" id="SignalP"/>
    </source>
</evidence>
<feature type="signal peptide" evidence="1">
    <location>
        <begin position="1"/>
        <end position="30"/>
    </location>
</feature>
<keyword evidence="3" id="KW-1185">Reference proteome</keyword>
<dbReference type="EMBL" id="JAMQAY010000001">
    <property type="protein sequence ID" value="MCM2400494.1"/>
    <property type="molecule type" value="Genomic_DNA"/>
</dbReference>
<gene>
    <name evidence="2" type="ORF">NBH20_04965</name>
</gene>
<dbReference type="Proteomes" id="UP001155079">
    <property type="component" value="Unassembled WGS sequence"/>
</dbReference>
<dbReference type="RefSeq" id="WP_250944162.1">
    <property type="nucleotide sequence ID" value="NZ_JAMQAY010000001.1"/>
</dbReference>
<evidence type="ECO:0000313" key="3">
    <source>
        <dbReference type="Proteomes" id="UP001155079"/>
    </source>
</evidence>
<feature type="chain" id="PRO_5045248310" evidence="1">
    <location>
        <begin position="31"/>
        <end position="182"/>
    </location>
</feature>
<evidence type="ECO:0000313" key="2">
    <source>
        <dbReference type="EMBL" id="MCM2400494.1"/>
    </source>
</evidence>
<accession>A0ABT0V3M4</accession>
<protein>
    <submittedName>
        <fullName evidence="2">Uncharacterized protein</fullName>
    </submittedName>
</protein>
<comment type="caution">
    <text evidence="2">The sequence shown here is derived from an EMBL/GenBank/DDBJ whole genome shotgun (WGS) entry which is preliminary data.</text>
</comment>
<name>A0ABT0V3M4_9HYPH</name>
<organism evidence="2 3">
    <name type="scientific">Ciceribacter sichuanensis</name>
    <dbReference type="NCBI Taxonomy" id="2949647"/>
    <lineage>
        <taxon>Bacteria</taxon>
        <taxon>Pseudomonadati</taxon>
        <taxon>Pseudomonadota</taxon>
        <taxon>Alphaproteobacteria</taxon>
        <taxon>Hyphomicrobiales</taxon>
        <taxon>Rhizobiaceae</taxon>
        <taxon>Ciceribacter</taxon>
    </lineage>
</organism>